<dbReference type="InterPro" id="IPR036217">
    <property type="entry name" value="MethylDNA_cys_MeTrfase_DNAb"/>
</dbReference>
<evidence type="ECO:0000256" key="4">
    <source>
        <dbReference type="ARBA" id="ARBA00022763"/>
    </source>
</evidence>
<gene>
    <name evidence="8" type="ORF">IE877_04180</name>
</gene>
<sequence length="168" mass="18115">MPLHIVWQAVTDGEESILSVPLLGAELKLTMVGEIITDASWHVGCQLTNVLSPQAARVQSYLLNPLRTELHVTLLSHGSAYANAVWSALLAIPIGRVETYSGLAEKLGSGPRAIARACRNNPYAGIIPCHRVVAKNGIGGFMGQADGEFVALKRRLLEHERGLELTVE</sequence>
<feature type="domain" description="Methylated-DNA-[protein]-cysteine S-methyltransferase DNA binding" evidence="7">
    <location>
        <begin position="82"/>
        <end position="161"/>
    </location>
</feature>
<comment type="catalytic activity">
    <reaction evidence="6">
        <text>a 6-O-methyl-2'-deoxyguanosine in DNA + L-cysteinyl-[protein] = S-methyl-L-cysteinyl-[protein] + a 2'-deoxyguanosine in DNA</text>
        <dbReference type="Rhea" id="RHEA:24000"/>
        <dbReference type="Rhea" id="RHEA-COMP:10131"/>
        <dbReference type="Rhea" id="RHEA-COMP:10132"/>
        <dbReference type="Rhea" id="RHEA-COMP:11367"/>
        <dbReference type="Rhea" id="RHEA-COMP:11368"/>
        <dbReference type="ChEBI" id="CHEBI:29950"/>
        <dbReference type="ChEBI" id="CHEBI:82612"/>
        <dbReference type="ChEBI" id="CHEBI:85445"/>
        <dbReference type="ChEBI" id="CHEBI:85448"/>
        <dbReference type="EC" id="2.1.1.63"/>
    </reaction>
</comment>
<dbReference type="PANTHER" id="PTHR10815:SF13">
    <property type="entry name" value="METHYLATED-DNA--PROTEIN-CYSTEINE METHYLTRANSFERASE"/>
    <property type="match status" value="1"/>
</dbReference>
<dbReference type="Pfam" id="PF01035">
    <property type="entry name" value="DNA_binding_1"/>
    <property type="match status" value="1"/>
</dbReference>
<dbReference type="InterPro" id="IPR001497">
    <property type="entry name" value="MethylDNA_cys_MeTrfase_AS"/>
</dbReference>
<dbReference type="NCBIfam" id="TIGR00589">
    <property type="entry name" value="ogt"/>
    <property type="match status" value="1"/>
</dbReference>
<evidence type="ECO:0000256" key="6">
    <source>
        <dbReference type="ARBA" id="ARBA00049348"/>
    </source>
</evidence>
<dbReference type="SUPFAM" id="SSF46767">
    <property type="entry name" value="Methylated DNA-protein cysteine methyltransferase, C-terminal domain"/>
    <property type="match status" value="1"/>
</dbReference>
<dbReference type="CDD" id="cd06445">
    <property type="entry name" value="ATase"/>
    <property type="match status" value="1"/>
</dbReference>
<dbReference type="InterPro" id="IPR014048">
    <property type="entry name" value="MethylDNA_cys_MeTrfase_DNA-bd"/>
</dbReference>
<protein>
    <submittedName>
        <fullName evidence="8">MGMT family protein</fullName>
    </submittedName>
</protein>
<comment type="caution">
    <text evidence="8">The sequence shown here is derived from an EMBL/GenBank/DDBJ whole genome shotgun (WGS) entry which is preliminary data.</text>
</comment>
<keyword evidence="5" id="KW-0234">DNA repair</keyword>
<proteinExistence type="predicted"/>
<evidence type="ECO:0000259" key="7">
    <source>
        <dbReference type="Pfam" id="PF01035"/>
    </source>
</evidence>
<name>A0ABR9CX51_9GAMM</name>
<dbReference type="InterPro" id="IPR036388">
    <property type="entry name" value="WH-like_DNA-bd_sf"/>
</dbReference>
<keyword evidence="3" id="KW-0808">Transferase</keyword>
<evidence type="ECO:0000313" key="8">
    <source>
        <dbReference type="EMBL" id="MBD9355086.1"/>
    </source>
</evidence>
<evidence type="ECO:0000256" key="3">
    <source>
        <dbReference type="ARBA" id="ARBA00022679"/>
    </source>
</evidence>
<dbReference type="Gene3D" id="1.10.10.10">
    <property type="entry name" value="Winged helix-like DNA-binding domain superfamily/Winged helix DNA-binding domain"/>
    <property type="match status" value="1"/>
</dbReference>
<reference evidence="8 9" key="1">
    <citation type="submission" date="2020-09" db="EMBL/GenBank/DDBJ databases">
        <title>Methylomonas albis sp. nov. and Methylomonas fluvii sp. nov.: Two cold-adapted methanotrophs from the River Elbe and an amended description of Methylovulum psychrotolerans strain Eb1.</title>
        <authorList>
            <person name="Bussmann I.K."/>
            <person name="Klings K.-W."/>
            <person name="Warnstedt J."/>
            <person name="Hoppert M."/>
            <person name="Saborowski A."/>
            <person name="Horn F."/>
            <person name="Liebner S."/>
        </authorList>
    </citation>
    <scope>NUCLEOTIDE SEQUENCE [LARGE SCALE GENOMIC DNA]</scope>
    <source>
        <strain evidence="8 9">EbA</strain>
    </source>
</reference>
<evidence type="ECO:0000256" key="5">
    <source>
        <dbReference type="ARBA" id="ARBA00023204"/>
    </source>
</evidence>
<evidence type="ECO:0000256" key="1">
    <source>
        <dbReference type="ARBA" id="ARBA00001286"/>
    </source>
</evidence>
<dbReference type="Proteomes" id="UP000652176">
    <property type="component" value="Unassembled WGS sequence"/>
</dbReference>
<keyword evidence="9" id="KW-1185">Reference proteome</keyword>
<organism evidence="8 9">
    <name type="scientific">Methylomonas albis</name>
    <dbReference type="NCBI Taxonomy" id="1854563"/>
    <lineage>
        <taxon>Bacteria</taxon>
        <taxon>Pseudomonadati</taxon>
        <taxon>Pseudomonadota</taxon>
        <taxon>Gammaproteobacteria</taxon>
        <taxon>Methylococcales</taxon>
        <taxon>Methylococcaceae</taxon>
        <taxon>Methylomonas</taxon>
    </lineage>
</organism>
<evidence type="ECO:0000313" key="9">
    <source>
        <dbReference type="Proteomes" id="UP000652176"/>
    </source>
</evidence>
<accession>A0ABR9CX51</accession>
<dbReference type="RefSeq" id="WP_192373490.1">
    <property type="nucleotide sequence ID" value="NZ_CAJHIV010000001.1"/>
</dbReference>
<dbReference type="PROSITE" id="PS00374">
    <property type="entry name" value="MGMT"/>
    <property type="match status" value="1"/>
</dbReference>
<keyword evidence="2" id="KW-0489">Methyltransferase</keyword>
<comment type="catalytic activity">
    <reaction evidence="1">
        <text>a 4-O-methyl-thymidine in DNA + L-cysteinyl-[protein] = a thymidine in DNA + S-methyl-L-cysteinyl-[protein]</text>
        <dbReference type="Rhea" id="RHEA:53428"/>
        <dbReference type="Rhea" id="RHEA-COMP:10131"/>
        <dbReference type="Rhea" id="RHEA-COMP:10132"/>
        <dbReference type="Rhea" id="RHEA-COMP:13555"/>
        <dbReference type="Rhea" id="RHEA-COMP:13556"/>
        <dbReference type="ChEBI" id="CHEBI:29950"/>
        <dbReference type="ChEBI" id="CHEBI:82612"/>
        <dbReference type="ChEBI" id="CHEBI:137386"/>
        <dbReference type="ChEBI" id="CHEBI:137387"/>
        <dbReference type="EC" id="2.1.1.63"/>
    </reaction>
</comment>
<dbReference type="PANTHER" id="PTHR10815">
    <property type="entry name" value="METHYLATED-DNA--PROTEIN-CYSTEINE METHYLTRANSFERASE"/>
    <property type="match status" value="1"/>
</dbReference>
<evidence type="ECO:0000256" key="2">
    <source>
        <dbReference type="ARBA" id="ARBA00022603"/>
    </source>
</evidence>
<keyword evidence="4" id="KW-0227">DNA damage</keyword>
<dbReference type="EMBL" id="JACXSS010000001">
    <property type="protein sequence ID" value="MBD9355086.1"/>
    <property type="molecule type" value="Genomic_DNA"/>
</dbReference>